<reference evidence="8 9" key="1">
    <citation type="journal article" date="2024" name="J. Plant Pathol.">
        <title>Sequence and assembly of the genome of Seiridium unicorne, isolate CBS 538.82, causal agent of cypress canker disease.</title>
        <authorList>
            <person name="Scali E."/>
            <person name="Rocca G.D."/>
            <person name="Danti R."/>
            <person name="Garbelotto M."/>
            <person name="Barberini S."/>
            <person name="Baroncelli R."/>
            <person name="Emiliani G."/>
        </authorList>
    </citation>
    <scope>NUCLEOTIDE SEQUENCE [LARGE SCALE GENOMIC DNA]</scope>
    <source>
        <strain evidence="8 9">BM-138-508</strain>
    </source>
</reference>
<evidence type="ECO:0000256" key="2">
    <source>
        <dbReference type="ARBA" id="ARBA00022692"/>
    </source>
</evidence>
<sequence length="277" mass="31057">MVLLTMTASIVEALQDVDEPSSAAVPESSSDENRSANEPNLADPTVGNAISHAQIIDLWKRLRVQSRTKHSLEGLLRGATIYIPPPPLKAEPSNEYKQLMARLRRDEEERSYERMLKAPPTRETFSQRFPTAPMTMADSFAEANKPSRKSDLGEDTISHGEIQKQVTLIVNFLVSIAGCAAAFWICAQWWSTTARLFLTLFGTIVVAVCEVAVYSAYSWRMEEGDRKQRNMKEVKEIVTTWVIGDDSSKKEGYEPVLIQPKDHDADMGLRKRTNAPT</sequence>
<dbReference type="Proteomes" id="UP001408356">
    <property type="component" value="Unassembled WGS sequence"/>
</dbReference>
<evidence type="ECO:0000256" key="6">
    <source>
        <dbReference type="SAM" id="MobiDB-lite"/>
    </source>
</evidence>
<organism evidence="8 9">
    <name type="scientific">Seiridium unicorne</name>
    <dbReference type="NCBI Taxonomy" id="138068"/>
    <lineage>
        <taxon>Eukaryota</taxon>
        <taxon>Fungi</taxon>
        <taxon>Dikarya</taxon>
        <taxon>Ascomycota</taxon>
        <taxon>Pezizomycotina</taxon>
        <taxon>Sordariomycetes</taxon>
        <taxon>Xylariomycetidae</taxon>
        <taxon>Amphisphaeriales</taxon>
        <taxon>Sporocadaceae</taxon>
        <taxon>Seiridium</taxon>
    </lineage>
</organism>
<dbReference type="InterPro" id="IPR021013">
    <property type="entry name" value="ATPase_Vma12"/>
</dbReference>
<evidence type="ECO:0000256" key="5">
    <source>
        <dbReference type="ARBA" id="ARBA00023136"/>
    </source>
</evidence>
<comment type="caution">
    <text evidence="8">The sequence shown here is derived from an EMBL/GenBank/DDBJ whole genome shotgun (WGS) entry which is preliminary data.</text>
</comment>
<gene>
    <name evidence="8" type="ORF">SUNI508_02562</name>
</gene>
<comment type="subcellular location">
    <subcellularLocation>
        <location evidence="1">Endoplasmic reticulum membrane</location>
        <topology evidence="1">Multi-pass membrane protein</topology>
    </subcellularLocation>
</comment>
<feature type="transmembrane region" description="Helical" evidence="7">
    <location>
        <begin position="168"/>
        <end position="190"/>
    </location>
</feature>
<protein>
    <submittedName>
        <fullName evidence="8">Endoplasmic reticulum-based factor for assembly of V-ATPase-domain-containing protein</fullName>
    </submittedName>
</protein>
<dbReference type="Pfam" id="PF11712">
    <property type="entry name" value="Vma12"/>
    <property type="match status" value="1"/>
</dbReference>
<feature type="region of interest" description="Disordered" evidence="6">
    <location>
        <begin position="17"/>
        <end position="46"/>
    </location>
</feature>
<keyword evidence="3" id="KW-0256">Endoplasmic reticulum</keyword>
<evidence type="ECO:0000256" key="1">
    <source>
        <dbReference type="ARBA" id="ARBA00004477"/>
    </source>
</evidence>
<accession>A0ABR2UFG1</accession>
<evidence type="ECO:0000313" key="8">
    <source>
        <dbReference type="EMBL" id="KAK9413363.1"/>
    </source>
</evidence>
<evidence type="ECO:0000256" key="4">
    <source>
        <dbReference type="ARBA" id="ARBA00022989"/>
    </source>
</evidence>
<dbReference type="PANTHER" id="PTHR31394:SF1">
    <property type="entry name" value="TRANSMEMBRANE PROTEIN 199"/>
    <property type="match status" value="1"/>
</dbReference>
<keyword evidence="5 7" id="KW-0472">Membrane</keyword>
<dbReference type="EMBL" id="JARVKF010000440">
    <property type="protein sequence ID" value="KAK9413363.1"/>
    <property type="molecule type" value="Genomic_DNA"/>
</dbReference>
<keyword evidence="4 7" id="KW-1133">Transmembrane helix</keyword>
<proteinExistence type="predicted"/>
<keyword evidence="2 7" id="KW-0812">Transmembrane</keyword>
<evidence type="ECO:0000256" key="7">
    <source>
        <dbReference type="SAM" id="Phobius"/>
    </source>
</evidence>
<feature type="transmembrane region" description="Helical" evidence="7">
    <location>
        <begin position="196"/>
        <end position="217"/>
    </location>
</feature>
<name>A0ABR2UFG1_9PEZI</name>
<keyword evidence="9" id="KW-1185">Reference proteome</keyword>
<dbReference type="PANTHER" id="PTHR31394">
    <property type="entry name" value="TRANSMEMBRANE PROTEIN 199"/>
    <property type="match status" value="1"/>
</dbReference>
<evidence type="ECO:0000313" key="9">
    <source>
        <dbReference type="Proteomes" id="UP001408356"/>
    </source>
</evidence>
<evidence type="ECO:0000256" key="3">
    <source>
        <dbReference type="ARBA" id="ARBA00022824"/>
    </source>
</evidence>